<keyword evidence="4" id="KW-1185">Reference proteome</keyword>
<proteinExistence type="predicted"/>
<dbReference type="InterPro" id="IPR035587">
    <property type="entry name" value="DUS-like_FMN-bd"/>
</dbReference>
<dbReference type="PANTHER" id="PTHR45936:SF1">
    <property type="entry name" value="TRNA-DIHYDROURIDINE(20) SYNTHASE [NAD(P)+]-LIKE"/>
    <property type="match status" value="1"/>
</dbReference>
<dbReference type="InParanoid" id="D8M9U1"/>
<dbReference type="InterPro" id="IPR013785">
    <property type="entry name" value="Aldolase_TIM"/>
</dbReference>
<sequence>MGCPKQFSVQGHMGSALLKTPDIACSIVQGLSKSTSLPVSCKIRLLDGPIENTINFMKRLVDSGASAITLHLRYTDDRPRVPCHKEFFPTVLEAMKAYAPSVPVCYNGDIFSFEDVCSLRKKFPTTGLMIGRGAILDMGVFRGESMTYKDTNREFLRLSAQYNNCFANVKYTVYRIITEGKHQTEEGAEQVHNAHDWETLGNAYGIGEECTRILEDLQGKGLETDQNLHANDGGKHRKSRKRQSPNSPVNESQEKISLQESSS</sequence>
<dbReference type="Pfam" id="PF01207">
    <property type="entry name" value="Dus"/>
    <property type="match status" value="1"/>
</dbReference>
<dbReference type="OMA" id="CKTDINT"/>
<dbReference type="InterPro" id="IPR052582">
    <property type="entry name" value="tRNA-DUS-like"/>
</dbReference>
<dbReference type="RefSeq" id="XP_012898878.1">
    <property type="nucleotide sequence ID" value="XM_013043424.1"/>
</dbReference>
<dbReference type="Gene3D" id="3.20.20.70">
    <property type="entry name" value="Aldolase class I"/>
    <property type="match status" value="1"/>
</dbReference>
<dbReference type="PANTHER" id="PTHR45936">
    <property type="entry name" value="TRNA-DIHYDROURIDINE(20) SYNTHASE [NAD(P)+]-LIKE"/>
    <property type="match status" value="1"/>
</dbReference>
<dbReference type="EMBL" id="FN668689">
    <property type="protein sequence ID" value="CBK24830.2"/>
    <property type="molecule type" value="Genomic_DNA"/>
</dbReference>
<dbReference type="GeneID" id="24921536"/>
<dbReference type="Proteomes" id="UP000008312">
    <property type="component" value="Unassembled WGS sequence"/>
</dbReference>
<feature type="compositionally biased region" description="Polar residues" evidence="1">
    <location>
        <begin position="244"/>
        <end position="263"/>
    </location>
</feature>
<organism evidence="3">
    <name type="scientific">Blastocystis hominis</name>
    <dbReference type="NCBI Taxonomy" id="12968"/>
    <lineage>
        <taxon>Eukaryota</taxon>
        <taxon>Sar</taxon>
        <taxon>Stramenopiles</taxon>
        <taxon>Bigyra</taxon>
        <taxon>Opalozoa</taxon>
        <taxon>Opalinata</taxon>
        <taxon>Blastocystidae</taxon>
        <taxon>Blastocystis</taxon>
    </lineage>
</organism>
<evidence type="ECO:0000313" key="4">
    <source>
        <dbReference type="Proteomes" id="UP000008312"/>
    </source>
</evidence>
<feature type="domain" description="DUS-like FMN-binding" evidence="2">
    <location>
        <begin position="1"/>
        <end position="172"/>
    </location>
</feature>
<evidence type="ECO:0000259" key="2">
    <source>
        <dbReference type="Pfam" id="PF01207"/>
    </source>
</evidence>
<evidence type="ECO:0000256" key="1">
    <source>
        <dbReference type="SAM" id="MobiDB-lite"/>
    </source>
</evidence>
<protein>
    <recommendedName>
        <fullName evidence="2">DUS-like FMN-binding domain-containing protein</fullName>
    </recommendedName>
</protein>
<dbReference type="CDD" id="cd02801">
    <property type="entry name" value="DUS_like_FMN"/>
    <property type="match status" value="1"/>
</dbReference>
<dbReference type="AlphaFoldDB" id="D8M9U1"/>
<feature type="region of interest" description="Disordered" evidence="1">
    <location>
        <begin position="223"/>
        <end position="263"/>
    </location>
</feature>
<dbReference type="GO" id="GO:0017150">
    <property type="term" value="F:tRNA dihydrouridine synthase activity"/>
    <property type="evidence" value="ECO:0007669"/>
    <property type="project" value="TreeGrafter"/>
</dbReference>
<reference evidence="3" key="1">
    <citation type="submission" date="2010-02" db="EMBL/GenBank/DDBJ databases">
        <title>Sequencing and annotation of the Blastocystis hominis genome.</title>
        <authorList>
            <person name="Wincker P."/>
        </authorList>
    </citation>
    <scope>NUCLEOTIDE SEQUENCE</scope>
    <source>
        <strain evidence="3">Singapore isolate B</strain>
    </source>
</reference>
<gene>
    <name evidence="3" type="ORF">GSBLH_T00004512001</name>
</gene>
<accession>D8M9U1</accession>
<dbReference type="OrthoDB" id="10262250at2759"/>
<name>D8M9U1_BLAHO</name>
<evidence type="ECO:0000313" key="3">
    <source>
        <dbReference type="EMBL" id="CBK24830.2"/>
    </source>
</evidence>
<dbReference type="SUPFAM" id="SSF51395">
    <property type="entry name" value="FMN-linked oxidoreductases"/>
    <property type="match status" value="1"/>
</dbReference>
<dbReference type="GO" id="GO:0005737">
    <property type="term" value="C:cytoplasm"/>
    <property type="evidence" value="ECO:0007669"/>
    <property type="project" value="TreeGrafter"/>
</dbReference>